<reference evidence="1 2" key="2">
    <citation type="journal article" date="2022" name="Mol. Biol. Evol.">
        <title>Comparative Genomics Reveals Insights into the Divergent Evolution of Astigmatic Mites and Household Pest Adaptations.</title>
        <authorList>
            <person name="Xiong Q."/>
            <person name="Wan A.T."/>
            <person name="Liu X."/>
            <person name="Fung C.S."/>
            <person name="Xiao X."/>
            <person name="Malainual N."/>
            <person name="Hou J."/>
            <person name="Wang L."/>
            <person name="Wang M."/>
            <person name="Yang K.Y."/>
            <person name="Cui Y."/>
            <person name="Leung E.L."/>
            <person name="Nong W."/>
            <person name="Shin S.K."/>
            <person name="Au S.W."/>
            <person name="Jeong K.Y."/>
            <person name="Chew F.T."/>
            <person name="Hui J.H."/>
            <person name="Leung T.F."/>
            <person name="Tungtrongchitr A."/>
            <person name="Zhong N."/>
            <person name="Liu Z."/>
            <person name="Tsui S.K."/>
        </authorList>
    </citation>
    <scope>NUCLEOTIDE SEQUENCE [LARGE SCALE GENOMIC DNA]</scope>
    <source>
        <strain evidence="1">Derp</strain>
    </source>
</reference>
<name>A0ABQ8J143_DERPT</name>
<organism evidence="1 2">
    <name type="scientific">Dermatophagoides pteronyssinus</name>
    <name type="common">European house dust mite</name>
    <dbReference type="NCBI Taxonomy" id="6956"/>
    <lineage>
        <taxon>Eukaryota</taxon>
        <taxon>Metazoa</taxon>
        <taxon>Ecdysozoa</taxon>
        <taxon>Arthropoda</taxon>
        <taxon>Chelicerata</taxon>
        <taxon>Arachnida</taxon>
        <taxon>Acari</taxon>
        <taxon>Acariformes</taxon>
        <taxon>Sarcoptiformes</taxon>
        <taxon>Astigmata</taxon>
        <taxon>Psoroptidia</taxon>
        <taxon>Analgoidea</taxon>
        <taxon>Pyroglyphidae</taxon>
        <taxon>Dermatophagoidinae</taxon>
        <taxon>Dermatophagoides</taxon>
    </lineage>
</organism>
<gene>
    <name evidence="1" type="ORF">DERP_000782</name>
</gene>
<keyword evidence="2" id="KW-1185">Reference proteome</keyword>
<sequence length="79" mass="9103">MLLEILTFTITLQNVDHIFDNICSGLDDDNDEFSRHYHDDHHQFLSVNRQNLKCNDDDDDNGFVVAFTIKCKLSSSLQG</sequence>
<accession>A0ABQ8J143</accession>
<proteinExistence type="predicted"/>
<evidence type="ECO:0000313" key="2">
    <source>
        <dbReference type="Proteomes" id="UP000887458"/>
    </source>
</evidence>
<dbReference type="EMBL" id="NJHN03000095">
    <property type="protein sequence ID" value="KAH9416281.1"/>
    <property type="molecule type" value="Genomic_DNA"/>
</dbReference>
<evidence type="ECO:0000313" key="1">
    <source>
        <dbReference type="EMBL" id="KAH9416281.1"/>
    </source>
</evidence>
<comment type="caution">
    <text evidence="1">The sequence shown here is derived from an EMBL/GenBank/DDBJ whole genome shotgun (WGS) entry which is preliminary data.</text>
</comment>
<reference evidence="1 2" key="1">
    <citation type="journal article" date="2018" name="J. Allergy Clin. Immunol.">
        <title>High-quality assembly of Dermatophagoides pteronyssinus genome and transcriptome reveals a wide range of novel allergens.</title>
        <authorList>
            <person name="Liu X.Y."/>
            <person name="Yang K.Y."/>
            <person name="Wang M.Q."/>
            <person name="Kwok J.S."/>
            <person name="Zeng X."/>
            <person name="Yang Z."/>
            <person name="Xiao X.J."/>
            <person name="Lau C.P."/>
            <person name="Li Y."/>
            <person name="Huang Z.M."/>
            <person name="Ba J.G."/>
            <person name="Yim A.K."/>
            <person name="Ouyang C.Y."/>
            <person name="Ngai S.M."/>
            <person name="Chan T.F."/>
            <person name="Leung E.L."/>
            <person name="Liu L."/>
            <person name="Liu Z.G."/>
            <person name="Tsui S.K."/>
        </authorList>
    </citation>
    <scope>NUCLEOTIDE SEQUENCE [LARGE SCALE GENOMIC DNA]</scope>
    <source>
        <strain evidence="1">Derp</strain>
    </source>
</reference>
<protein>
    <submittedName>
        <fullName evidence="1">Uncharacterized protein</fullName>
    </submittedName>
</protein>
<dbReference type="Proteomes" id="UP000887458">
    <property type="component" value="Unassembled WGS sequence"/>
</dbReference>